<evidence type="ECO:0000256" key="8">
    <source>
        <dbReference type="PROSITE-ProRule" id="PRU00289"/>
    </source>
</evidence>
<keyword evidence="5 8" id="KW-0067">ATP-binding</keyword>
<evidence type="ECO:0000256" key="9">
    <source>
        <dbReference type="SAM" id="MobiDB-lite"/>
    </source>
</evidence>
<keyword evidence="2" id="KW-1003">Cell membrane</keyword>
<dbReference type="GO" id="GO:0005524">
    <property type="term" value="F:ATP binding"/>
    <property type="evidence" value="ECO:0007669"/>
    <property type="project" value="UniProtKB-UniRule"/>
</dbReference>
<proteinExistence type="predicted"/>
<dbReference type="SUPFAM" id="SSF52540">
    <property type="entry name" value="P-loop containing nucleoside triphosphate hydrolases"/>
    <property type="match status" value="1"/>
</dbReference>
<evidence type="ECO:0000259" key="11">
    <source>
        <dbReference type="PROSITE" id="PS50901"/>
    </source>
</evidence>
<evidence type="ECO:0000256" key="10">
    <source>
        <dbReference type="SAM" id="Phobius"/>
    </source>
</evidence>
<feature type="region of interest" description="Disordered" evidence="9">
    <location>
        <begin position="712"/>
        <end position="738"/>
    </location>
</feature>
<dbReference type="NCBIfam" id="TIGR03924">
    <property type="entry name" value="T7SS_EccC_a"/>
    <property type="match status" value="1"/>
</dbReference>
<gene>
    <name evidence="12" type="ORF">Pflav_010960</name>
</gene>
<evidence type="ECO:0000256" key="3">
    <source>
        <dbReference type="ARBA" id="ARBA00022692"/>
    </source>
</evidence>
<evidence type="ECO:0000256" key="4">
    <source>
        <dbReference type="ARBA" id="ARBA00022741"/>
    </source>
</evidence>
<reference evidence="12 13" key="2">
    <citation type="submission" date="2020-03" db="EMBL/GenBank/DDBJ databases">
        <authorList>
            <person name="Ichikawa N."/>
            <person name="Kimura A."/>
            <person name="Kitahashi Y."/>
            <person name="Uohara A."/>
        </authorList>
    </citation>
    <scope>NUCLEOTIDE SEQUENCE [LARGE SCALE GENOMIC DNA]</scope>
    <source>
        <strain evidence="12 13">NBRC 107702</strain>
    </source>
</reference>
<dbReference type="Pfam" id="PF01580">
    <property type="entry name" value="FtsK_SpoIIIE"/>
    <property type="match status" value="1"/>
</dbReference>
<keyword evidence="7 10" id="KW-0472">Membrane</keyword>
<dbReference type="InterPro" id="IPR023836">
    <property type="entry name" value="EccCa-like_Actinobacteria"/>
</dbReference>
<organism evidence="12 13">
    <name type="scientific">Phytohabitans flavus</name>
    <dbReference type="NCBI Taxonomy" id="1076124"/>
    <lineage>
        <taxon>Bacteria</taxon>
        <taxon>Bacillati</taxon>
        <taxon>Actinomycetota</taxon>
        <taxon>Actinomycetes</taxon>
        <taxon>Micromonosporales</taxon>
        <taxon>Micromonosporaceae</taxon>
    </lineage>
</organism>
<dbReference type="Proteomes" id="UP000502508">
    <property type="component" value="Chromosome"/>
</dbReference>
<evidence type="ECO:0000256" key="7">
    <source>
        <dbReference type="ARBA" id="ARBA00023136"/>
    </source>
</evidence>
<feature type="compositionally biased region" description="Basic residues" evidence="9">
    <location>
        <begin position="712"/>
        <end position="728"/>
    </location>
</feature>
<dbReference type="GO" id="GO:0003677">
    <property type="term" value="F:DNA binding"/>
    <property type="evidence" value="ECO:0007669"/>
    <property type="project" value="InterPro"/>
</dbReference>
<feature type="transmembrane region" description="Helical" evidence="10">
    <location>
        <begin position="45"/>
        <end position="66"/>
    </location>
</feature>
<feature type="transmembrane region" description="Helical" evidence="10">
    <location>
        <begin position="20"/>
        <end position="38"/>
    </location>
</feature>
<evidence type="ECO:0000256" key="2">
    <source>
        <dbReference type="ARBA" id="ARBA00022475"/>
    </source>
</evidence>
<keyword evidence="6 10" id="KW-1133">Transmembrane helix</keyword>
<dbReference type="InterPro" id="IPR002543">
    <property type="entry name" value="FtsK_dom"/>
</dbReference>
<feature type="binding site" evidence="8">
    <location>
        <begin position="461"/>
        <end position="468"/>
    </location>
    <ligand>
        <name>ATP</name>
        <dbReference type="ChEBI" id="CHEBI:30616"/>
    </ligand>
</feature>
<keyword evidence="13" id="KW-1185">Reference proteome</keyword>
<dbReference type="InterPro" id="IPR027417">
    <property type="entry name" value="P-loop_NTPase"/>
</dbReference>
<name>A0A6F8XLJ6_9ACTN</name>
<keyword evidence="4 8" id="KW-0547">Nucleotide-binding</keyword>
<dbReference type="GO" id="GO:0005886">
    <property type="term" value="C:plasma membrane"/>
    <property type="evidence" value="ECO:0007669"/>
    <property type="project" value="UniProtKB-SubCell"/>
</dbReference>
<dbReference type="PANTHER" id="PTHR22683:SF1">
    <property type="entry name" value="TYPE VII SECRETION SYSTEM PROTEIN ESSC"/>
    <property type="match status" value="1"/>
</dbReference>
<comment type="subcellular location">
    <subcellularLocation>
        <location evidence="1">Cell membrane</location>
        <topology evidence="1">Multi-pass membrane protein</topology>
    </subcellularLocation>
</comment>
<evidence type="ECO:0000256" key="5">
    <source>
        <dbReference type="ARBA" id="ARBA00022840"/>
    </source>
</evidence>
<dbReference type="Gene3D" id="3.40.50.300">
    <property type="entry name" value="P-loop containing nucleotide triphosphate hydrolases"/>
    <property type="match status" value="2"/>
</dbReference>
<sequence>MQEPPELPDVSGGNGFRSAMMILPMALMSGVMMLLFVGPSRGGPVMWLMSGLIGVAMIGMLVGTVLTSSGDRKRKIGAERRDYLRYLAQHRKRVRRSVYQQREASLWRQPDPASLWSLAMTPRRWERRASHPDFLELRAGTGSQRLAMRITPLQTKPIEDLEPLSAKSLRRFIRAYSTVSDQPIALYLPGFSEVRVAGDIDRVRSLARALVAQLVSLHAPEEVWLAFCVAGDGVAAWDWAKWLPHTQHQTEYDAAGAARLAAGGMDELEALLGEEFIERPRFEPGSTASREEPYVVFILDGGRIPNGHRATNGGYRNTVLIDLDNPQMAPARGVLCLEVSDEDGLVMVSQDRVGAETRTRLASPDGLSAVRAAALARVLSPYRLGVATEPTREALESDFDLGTLLQIPDLAALDLAAQWAPRPTPQRLRVPVGVDRDGAPVELDIKESALGGNGPHGILIGATGSGKSELLRTMVLALAVTHSSETLNFVLVDFKGGATFLGLDQLPHTSAVITNLADEAALVGRMRDALHGELVRRQELLRAVGGYASLLEYEKARAQGAPLDPLPTLFVIVDEFSELLAAHRDFIELFVMIGRLGRSLGVHLLLASQRIEDGRIGQLESHLSYRIGLRTFSAMESRSVIGVPHAYELPPAPGNGYLRMDVSTLVRFKAAYVSGPTGPVPPGWARKWCSARWSRTCWTRCRCVPRRSRWRPSRPRRRSRRRPPRRTCRPCSTWSWNS</sequence>
<protein>
    <recommendedName>
        <fullName evidence="11">FtsK domain-containing protein</fullName>
    </recommendedName>
</protein>
<dbReference type="InterPro" id="IPR050206">
    <property type="entry name" value="FtsK/SpoIIIE/SftA"/>
</dbReference>
<reference evidence="12 13" key="1">
    <citation type="submission" date="2020-03" db="EMBL/GenBank/DDBJ databases">
        <title>Whole genome shotgun sequence of Phytohabitans flavus NBRC 107702.</title>
        <authorList>
            <person name="Komaki H."/>
            <person name="Tamura T."/>
        </authorList>
    </citation>
    <scope>NUCLEOTIDE SEQUENCE [LARGE SCALE GENOMIC DNA]</scope>
    <source>
        <strain evidence="12 13">NBRC 107702</strain>
    </source>
</reference>
<evidence type="ECO:0000313" key="12">
    <source>
        <dbReference type="EMBL" id="BCB74686.1"/>
    </source>
</evidence>
<dbReference type="EMBL" id="AP022870">
    <property type="protein sequence ID" value="BCB74686.1"/>
    <property type="molecule type" value="Genomic_DNA"/>
</dbReference>
<evidence type="ECO:0000256" key="1">
    <source>
        <dbReference type="ARBA" id="ARBA00004651"/>
    </source>
</evidence>
<keyword evidence="3 10" id="KW-0812">Transmembrane</keyword>
<dbReference type="AlphaFoldDB" id="A0A6F8XLJ6"/>
<dbReference type="PROSITE" id="PS50901">
    <property type="entry name" value="FTSK"/>
    <property type="match status" value="1"/>
</dbReference>
<feature type="compositionally biased region" description="Low complexity" evidence="9">
    <location>
        <begin position="729"/>
        <end position="738"/>
    </location>
</feature>
<evidence type="ECO:0000256" key="6">
    <source>
        <dbReference type="ARBA" id="ARBA00022989"/>
    </source>
</evidence>
<evidence type="ECO:0000313" key="13">
    <source>
        <dbReference type="Proteomes" id="UP000502508"/>
    </source>
</evidence>
<feature type="domain" description="FtsK" evidence="11">
    <location>
        <begin position="438"/>
        <end position="638"/>
    </location>
</feature>
<dbReference type="KEGG" id="pfla:Pflav_010960"/>
<dbReference type="PANTHER" id="PTHR22683">
    <property type="entry name" value="SPORULATION PROTEIN RELATED"/>
    <property type="match status" value="1"/>
</dbReference>
<accession>A0A6F8XLJ6</accession>